<dbReference type="GO" id="GO:0016747">
    <property type="term" value="F:acyltransferase activity, transferring groups other than amino-acyl groups"/>
    <property type="evidence" value="ECO:0007669"/>
    <property type="project" value="InterPro"/>
</dbReference>
<dbReference type="AlphaFoldDB" id="I2MU56"/>
<accession>I2MU56</accession>
<dbReference type="InterPro" id="IPR016181">
    <property type="entry name" value="Acyl_CoA_acyltransferase"/>
</dbReference>
<evidence type="ECO:0000313" key="3">
    <source>
        <dbReference type="EMBL" id="QKM70995.1"/>
    </source>
</evidence>
<dbReference type="InterPro" id="IPR000182">
    <property type="entry name" value="GNAT_dom"/>
</dbReference>
<keyword evidence="1" id="KW-0808">Transferase</keyword>
<name>I2MU56_STRT9</name>
<evidence type="ECO:0000313" key="4">
    <source>
        <dbReference type="Proteomes" id="UP000005940"/>
    </source>
</evidence>
<dbReference type="Gene3D" id="3.40.630.30">
    <property type="match status" value="1"/>
</dbReference>
<dbReference type="SUPFAM" id="SSF55729">
    <property type="entry name" value="Acyl-CoA N-acyltransferases (Nat)"/>
    <property type="match status" value="1"/>
</dbReference>
<protein>
    <submittedName>
        <fullName evidence="3">GNAT family N-acetyltransferase</fullName>
    </submittedName>
</protein>
<dbReference type="CDD" id="cd04301">
    <property type="entry name" value="NAT_SF"/>
    <property type="match status" value="1"/>
</dbReference>
<dbReference type="PANTHER" id="PTHR43877">
    <property type="entry name" value="AMINOALKYLPHOSPHONATE N-ACETYLTRANSFERASE-RELATED-RELATED"/>
    <property type="match status" value="1"/>
</dbReference>
<evidence type="ECO:0000256" key="1">
    <source>
        <dbReference type="ARBA" id="ARBA00022679"/>
    </source>
</evidence>
<dbReference type="Pfam" id="PF00583">
    <property type="entry name" value="Acetyltransf_1"/>
    <property type="match status" value="1"/>
</dbReference>
<proteinExistence type="predicted"/>
<dbReference type="PROSITE" id="PS51186">
    <property type="entry name" value="GNAT"/>
    <property type="match status" value="1"/>
</dbReference>
<dbReference type="EMBL" id="CP029159">
    <property type="protein sequence ID" value="QKM70995.1"/>
    <property type="molecule type" value="Genomic_DNA"/>
</dbReference>
<organism evidence="3 4">
    <name type="scientific">Streptomyces tsukubensis (strain DSM 42081 / NBRC 108919 / NRRL 18488 / 9993)</name>
    <dbReference type="NCBI Taxonomy" id="1114943"/>
    <lineage>
        <taxon>Bacteria</taxon>
        <taxon>Bacillati</taxon>
        <taxon>Actinomycetota</taxon>
        <taxon>Actinomycetes</taxon>
        <taxon>Kitasatosporales</taxon>
        <taxon>Streptomycetaceae</taxon>
        <taxon>Streptomyces</taxon>
    </lineage>
</organism>
<reference evidence="3 4" key="1">
    <citation type="journal article" date="2012" name="J. Bacteriol.">
        <title>Draft genome of Streptomyces tsukubaensis NRRL 18488, the producer of the clinically important immunosuppressant tacrolimus (FK506).</title>
        <authorList>
            <person name="Barreiro C."/>
            <person name="Prieto C."/>
            <person name="Sola-Landa A."/>
            <person name="Solera E."/>
            <person name="Martinez-Castro M."/>
            <person name="Perez-Redondo R."/>
            <person name="Garcia-Estrada C."/>
            <person name="Aparicio J.F."/>
            <person name="Fernandez-Martinez L.T."/>
            <person name="Santos-Aberturas J."/>
            <person name="Salehi-Najafabadi Z."/>
            <person name="Rodriguez-Garcia A."/>
            <person name="Tauch A."/>
            <person name="Martin J.F."/>
        </authorList>
    </citation>
    <scope>NUCLEOTIDE SEQUENCE [LARGE SCALE GENOMIC DNA]</scope>
    <source>
        <strain evidence="4">DSM 42081 / NBRC 108919 / NRRL 18488 / 9993</strain>
    </source>
</reference>
<dbReference type="InterPro" id="IPR050832">
    <property type="entry name" value="Bact_Acetyltransf"/>
</dbReference>
<sequence length="184" mass="20245">MSTAPPRPSGDLTYRDAADADVPALVGLVQSAYRGDGDERGWTTESHLIGGRRIDESGIREVMTAENSRLIVVTGDDGGVIACFQLERRADRAYFGLFAVRPGLQGNGLGRRVITEAEQLAVQAWGATAMEMTVISVREDLIAWYERRGYRRTGSLSPFPYGSERHGTPKRDDLVFEQLVKELG</sequence>
<keyword evidence="2" id="KW-0012">Acyltransferase</keyword>
<dbReference type="Proteomes" id="UP000005940">
    <property type="component" value="Chromosome"/>
</dbReference>
<evidence type="ECO:0000256" key="2">
    <source>
        <dbReference type="ARBA" id="ARBA00023315"/>
    </source>
</evidence>
<dbReference type="RefSeq" id="WP_006350734.1">
    <property type="nucleotide sequence ID" value="NZ_CP029159.1"/>
</dbReference>
<gene>
    <name evidence="3" type="ORF">STSU_031535</name>
</gene>
<keyword evidence="4" id="KW-1185">Reference proteome</keyword>